<evidence type="ECO:0000313" key="2">
    <source>
        <dbReference type="EMBL" id="ABM30018.1"/>
    </source>
</evidence>
<dbReference type="InterPro" id="IPR016684">
    <property type="entry name" value="T3SS_YscY"/>
</dbReference>
<evidence type="ECO:0000256" key="1">
    <source>
        <dbReference type="PROSITE-ProRule" id="PRU00339"/>
    </source>
</evidence>
<sequence length="119" mass="12900">MAVAPECRRTLSVLGYLYLRMGRHESARRTFAAIAALLPEDAPKAEVSLVYRNLAAVAMAEGDGAAALDHLHKALDGMVLTSADAALHLLRAQALWQQGRHDEAHGAVETYRHLTGDRS</sequence>
<organism evidence="2 3">
    <name type="scientific">Nitratidesulfovibrio vulgaris (strain DP4)</name>
    <name type="common">Desulfovibrio vulgaris</name>
    <dbReference type="NCBI Taxonomy" id="391774"/>
    <lineage>
        <taxon>Bacteria</taxon>
        <taxon>Pseudomonadati</taxon>
        <taxon>Thermodesulfobacteriota</taxon>
        <taxon>Desulfovibrionia</taxon>
        <taxon>Desulfovibrionales</taxon>
        <taxon>Desulfovibrionaceae</taxon>
        <taxon>Nitratidesulfovibrio</taxon>
    </lineage>
</organism>
<proteinExistence type="predicted"/>
<dbReference type="Gene3D" id="1.25.40.10">
    <property type="entry name" value="Tetratricopeptide repeat domain"/>
    <property type="match status" value="1"/>
</dbReference>
<dbReference type="PROSITE" id="PS50005">
    <property type="entry name" value="TPR"/>
    <property type="match status" value="1"/>
</dbReference>
<name>A0A0H3AC86_NITV4</name>
<dbReference type="Pfam" id="PF14559">
    <property type="entry name" value="TPR_19"/>
    <property type="match status" value="1"/>
</dbReference>
<reference evidence="3" key="1">
    <citation type="journal article" date="2009" name="Environ. Microbiol.">
        <title>Contribution of mobile genetic elements to Desulfovibrio vulgaris genome plasticity.</title>
        <authorList>
            <person name="Walker C.B."/>
            <person name="Stolyar S."/>
            <person name="Chivian D."/>
            <person name="Pinel N."/>
            <person name="Gabster J.A."/>
            <person name="Dehal P.S."/>
            <person name="He Z."/>
            <person name="Yang Z.K."/>
            <person name="Yen H.C."/>
            <person name="Zhou J."/>
            <person name="Wall J.D."/>
            <person name="Hazen T.C."/>
            <person name="Arkin A.P."/>
            <person name="Stahl D.A."/>
        </authorList>
    </citation>
    <scope>NUCLEOTIDE SEQUENCE [LARGE SCALE GENOMIC DNA]</scope>
    <source>
        <strain evidence="3">DP4</strain>
        <plasmid evidence="3">Plasmid pDVUL01</plasmid>
    </source>
</reference>
<keyword evidence="2" id="KW-0614">Plasmid</keyword>
<keyword evidence="1" id="KW-0802">TPR repeat</keyword>
<dbReference type="SUPFAM" id="SSF48452">
    <property type="entry name" value="TPR-like"/>
    <property type="match status" value="1"/>
</dbReference>
<dbReference type="InterPro" id="IPR019734">
    <property type="entry name" value="TPR_rpt"/>
</dbReference>
<dbReference type="PIRSF" id="PIRSF017117">
    <property type="entry name" value="T3SS_YscY"/>
    <property type="match status" value="1"/>
</dbReference>
<dbReference type="Proteomes" id="UP000009173">
    <property type="component" value="Plasmid pDVUL01"/>
</dbReference>
<dbReference type="InterPro" id="IPR011990">
    <property type="entry name" value="TPR-like_helical_dom_sf"/>
</dbReference>
<dbReference type="InterPro" id="IPR011717">
    <property type="entry name" value="TPR-4"/>
</dbReference>
<dbReference type="EMBL" id="CP000528">
    <property type="protein sequence ID" value="ABM30018.1"/>
    <property type="molecule type" value="Genomic_DNA"/>
</dbReference>
<geneLocation type="plasmid" evidence="2 3">
    <name>pDVUL01</name>
</geneLocation>
<feature type="repeat" description="TPR" evidence="1">
    <location>
        <begin position="8"/>
        <end position="41"/>
    </location>
</feature>
<dbReference type="AlphaFoldDB" id="A0A0H3AC86"/>
<dbReference type="GO" id="GO:0042802">
    <property type="term" value="F:identical protein binding"/>
    <property type="evidence" value="ECO:0007669"/>
    <property type="project" value="InterPro"/>
</dbReference>
<dbReference type="HOGENOM" id="CLU_171011_0_0_7"/>
<protein>
    <submittedName>
        <fullName evidence="2">Tetratricopeptide TPR_4</fullName>
    </submittedName>
</protein>
<dbReference type="Pfam" id="PF07721">
    <property type="entry name" value="TPR_4"/>
    <property type="match status" value="1"/>
</dbReference>
<evidence type="ECO:0000313" key="3">
    <source>
        <dbReference type="Proteomes" id="UP000009173"/>
    </source>
</evidence>
<dbReference type="RefSeq" id="WP_011787380.1">
    <property type="nucleotide sequence ID" value="NC_008741.1"/>
</dbReference>
<dbReference type="KEGG" id="dvl:Dvul_3007"/>
<accession>A0A0H3AC86</accession>
<gene>
    <name evidence="2" type="ordered locus">Dvul_3007</name>
</gene>